<accession>A0AA39TK57</accession>
<name>A0AA39TK57_9AGAR</name>
<reference evidence="2" key="1">
    <citation type="submission" date="2023-06" db="EMBL/GenBank/DDBJ databases">
        <authorList>
            <consortium name="Lawrence Berkeley National Laboratory"/>
            <person name="Ahrendt S."/>
            <person name="Sahu N."/>
            <person name="Indic B."/>
            <person name="Wong-Bajracharya J."/>
            <person name="Merenyi Z."/>
            <person name="Ke H.-M."/>
            <person name="Monk M."/>
            <person name="Kocsube S."/>
            <person name="Drula E."/>
            <person name="Lipzen A."/>
            <person name="Balint B."/>
            <person name="Henrissat B."/>
            <person name="Andreopoulos B."/>
            <person name="Martin F.M."/>
            <person name="Harder C.B."/>
            <person name="Rigling D."/>
            <person name="Ford K.L."/>
            <person name="Foster G.D."/>
            <person name="Pangilinan J."/>
            <person name="Papanicolaou A."/>
            <person name="Barry K."/>
            <person name="LaButti K."/>
            <person name="Viragh M."/>
            <person name="Koriabine M."/>
            <person name="Yan M."/>
            <person name="Riley R."/>
            <person name="Champramary S."/>
            <person name="Plett K.L."/>
            <person name="Tsai I.J."/>
            <person name="Slot J."/>
            <person name="Sipos G."/>
            <person name="Plett J."/>
            <person name="Nagy L.G."/>
            <person name="Grigoriev I.V."/>
        </authorList>
    </citation>
    <scope>NUCLEOTIDE SEQUENCE</scope>
    <source>
        <strain evidence="2">HWK02</strain>
    </source>
</reference>
<sequence>CDDTDMRNTTKGPSDIQRSYSHAQKLRAGLTYGFRKSGRGKDRWNEHMVSGNPSISDLVSSYMLGLHKRKVAKGEAPTSARAISPDILKQLYEYN</sequence>
<dbReference type="EMBL" id="JAUEPU010000029">
    <property type="protein sequence ID" value="KAK0492551.1"/>
    <property type="molecule type" value="Genomic_DNA"/>
</dbReference>
<dbReference type="AlphaFoldDB" id="A0AA39TK57"/>
<comment type="caution">
    <text evidence="2">The sequence shown here is derived from an EMBL/GenBank/DDBJ whole genome shotgun (WGS) entry which is preliminary data.</text>
</comment>
<dbReference type="EMBL" id="JAUEPU010000020">
    <property type="protein sequence ID" value="KAK0494664.1"/>
    <property type="molecule type" value="Genomic_DNA"/>
</dbReference>
<feature type="non-terminal residue" evidence="2">
    <location>
        <position position="1"/>
    </location>
</feature>
<gene>
    <name evidence="3" type="ORF">EDD18DRAFT_1049972</name>
    <name evidence="2" type="ORF">EDD18DRAFT_1058007</name>
</gene>
<feature type="region of interest" description="Disordered" evidence="1">
    <location>
        <begin position="1"/>
        <end position="20"/>
    </location>
</feature>
<proteinExistence type="predicted"/>
<keyword evidence="4" id="KW-1185">Reference proteome</keyword>
<evidence type="ECO:0000313" key="4">
    <source>
        <dbReference type="Proteomes" id="UP001175228"/>
    </source>
</evidence>
<organism evidence="2 4">
    <name type="scientific">Armillaria luteobubalina</name>
    <dbReference type="NCBI Taxonomy" id="153913"/>
    <lineage>
        <taxon>Eukaryota</taxon>
        <taxon>Fungi</taxon>
        <taxon>Dikarya</taxon>
        <taxon>Basidiomycota</taxon>
        <taxon>Agaricomycotina</taxon>
        <taxon>Agaricomycetes</taxon>
        <taxon>Agaricomycetidae</taxon>
        <taxon>Agaricales</taxon>
        <taxon>Marasmiineae</taxon>
        <taxon>Physalacriaceae</taxon>
        <taxon>Armillaria</taxon>
    </lineage>
</organism>
<evidence type="ECO:0000256" key="1">
    <source>
        <dbReference type="SAM" id="MobiDB-lite"/>
    </source>
</evidence>
<dbReference type="Proteomes" id="UP001175228">
    <property type="component" value="Unassembled WGS sequence"/>
</dbReference>
<evidence type="ECO:0000313" key="2">
    <source>
        <dbReference type="EMBL" id="KAK0492551.1"/>
    </source>
</evidence>
<feature type="compositionally biased region" description="Polar residues" evidence="1">
    <location>
        <begin position="9"/>
        <end position="20"/>
    </location>
</feature>
<feature type="non-terminal residue" evidence="2">
    <location>
        <position position="95"/>
    </location>
</feature>
<protein>
    <submittedName>
        <fullName evidence="2">Uncharacterized protein</fullName>
    </submittedName>
</protein>
<evidence type="ECO:0000313" key="3">
    <source>
        <dbReference type="EMBL" id="KAK0494664.1"/>
    </source>
</evidence>